<dbReference type="EMBL" id="QFOI01000455">
    <property type="protein sequence ID" value="PZP42104.1"/>
    <property type="molecule type" value="Genomic_DNA"/>
</dbReference>
<proteinExistence type="predicted"/>
<organism evidence="1 2">
    <name type="scientific">Pseudopedobacter saltans</name>
    <dbReference type="NCBI Taxonomy" id="151895"/>
    <lineage>
        <taxon>Bacteria</taxon>
        <taxon>Pseudomonadati</taxon>
        <taxon>Bacteroidota</taxon>
        <taxon>Sphingobacteriia</taxon>
        <taxon>Sphingobacteriales</taxon>
        <taxon>Sphingobacteriaceae</taxon>
        <taxon>Pseudopedobacter</taxon>
    </lineage>
</organism>
<dbReference type="Proteomes" id="UP000249645">
    <property type="component" value="Unassembled WGS sequence"/>
</dbReference>
<protein>
    <recommendedName>
        <fullName evidence="3">Exostosin GT47 domain-containing protein</fullName>
    </recommendedName>
</protein>
<evidence type="ECO:0000313" key="1">
    <source>
        <dbReference type="EMBL" id="PZP42104.1"/>
    </source>
</evidence>
<reference evidence="1 2" key="1">
    <citation type="submission" date="2017-11" db="EMBL/GenBank/DDBJ databases">
        <title>Infants hospitalized years apart are colonized by the same room-sourced microbial strains.</title>
        <authorList>
            <person name="Brooks B."/>
            <person name="Olm M.R."/>
            <person name="Firek B.A."/>
            <person name="Baker R."/>
            <person name="Thomas B.C."/>
            <person name="Morowitz M.J."/>
            <person name="Banfield J.F."/>
        </authorList>
    </citation>
    <scope>NUCLEOTIDE SEQUENCE [LARGE SCALE GENOMIC DNA]</scope>
    <source>
        <strain evidence="1">S2_009_000_R2_76</strain>
    </source>
</reference>
<sequence length="164" mass="19810">MQNENKTPVEVIEYYKNMIFIPSPKGNIYFECNRTMDALEWGCIPVSIKFLGEDCYKYLYGDHPFIIGDKWSDVAQQMKDLINNPKKLRLKQIEVFNWYQNFKKELADDISYIVNGEFKKIKGVQFAYQRRVKKNIWLRWRFFKHFTLSVYWKRIIGQTPVSKQ</sequence>
<accession>A0A2W5EJD0</accession>
<comment type="caution">
    <text evidence="1">The sequence shown here is derived from an EMBL/GenBank/DDBJ whole genome shotgun (WGS) entry which is preliminary data.</text>
</comment>
<evidence type="ECO:0008006" key="3">
    <source>
        <dbReference type="Google" id="ProtNLM"/>
    </source>
</evidence>
<gene>
    <name evidence="1" type="ORF">DI598_17340</name>
</gene>
<evidence type="ECO:0000313" key="2">
    <source>
        <dbReference type="Proteomes" id="UP000249645"/>
    </source>
</evidence>
<name>A0A2W5EJD0_9SPHI</name>
<dbReference type="AlphaFoldDB" id="A0A2W5EJD0"/>